<sequence>MADAGGPKRNPTWSRDELILALDLYVRHRDRPPGKTSREIEELSRELNVLGETLGHRHFEKYRNVNGTYMKLMNFRRLDPAYTSGGRVGLTRGGGGEEAVWNEFAADADRLHRVAKAIRENFRAGDVHPELQQLGADDTIEAQEGQLVTRLHRHRERSGKLVQRKKAQFCARHGRLFCEACRFEAEEVYGERSSGVIECHHIQPVHTLRTGLVTRLDDLALICANCHRAVHAQSPWLGMEELRALVFRNE</sequence>
<protein>
    <recommendedName>
        <fullName evidence="1">HNH domain-containing protein</fullName>
    </recommendedName>
</protein>
<proteinExistence type="predicted"/>
<evidence type="ECO:0000313" key="3">
    <source>
        <dbReference type="Proteomes" id="UP001296873"/>
    </source>
</evidence>
<dbReference type="EMBL" id="NRRL01000043">
    <property type="protein sequence ID" value="MBK1669267.1"/>
    <property type="molecule type" value="Genomic_DNA"/>
</dbReference>
<reference evidence="2 3" key="1">
    <citation type="journal article" date="2020" name="Microorganisms">
        <title>Osmotic Adaptation and Compatible Solute Biosynthesis of Phototrophic Bacteria as Revealed from Genome Analyses.</title>
        <authorList>
            <person name="Imhoff J.F."/>
            <person name="Rahn T."/>
            <person name="Kunzel S."/>
            <person name="Keller A."/>
            <person name="Neulinger S.C."/>
        </authorList>
    </citation>
    <scope>NUCLEOTIDE SEQUENCE [LARGE SCALE GENOMIC DNA]</scope>
    <source>
        <strain evidence="2 3">DSM 9895</strain>
    </source>
</reference>
<evidence type="ECO:0000313" key="2">
    <source>
        <dbReference type="EMBL" id="MBK1669267.1"/>
    </source>
</evidence>
<keyword evidence="3" id="KW-1185">Reference proteome</keyword>
<gene>
    <name evidence="2" type="ORF">CKO28_14615</name>
</gene>
<dbReference type="RefSeq" id="WP_200341598.1">
    <property type="nucleotide sequence ID" value="NZ_NRRL01000043.1"/>
</dbReference>
<comment type="caution">
    <text evidence="2">The sequence shown here is derived from an EMBL/GenBank/DDBJ whole genome shotgun (WGS) entry which is preliminary data.</text>
</comment>
<organism evidence="2 3">
    <name type="scientific">Rhodovibrio sodomensis</name>
    <dbReference type="NCBI Taxonomy" id="1088"/>
    <lineage>
        <taxon>Bacteria</taxon>
        <taxon>Pseudomonadati</taxon>
        <taxon>Pseudomonadota</taxon>
        <taxon>Alphaproteobacteria</taxon>
        <taxon>Rhodospirillales</taxon>
        <taxon>Rhodovibrionaceae</taxon>
        <taxon>Rhodovibrio</taxon>
    </lineage>
</organism>
<dbReference type="Proteomes" id="UP001296873">
    <property type="component" value="Unassembled WGS sequence"/>
</dbReference>
<name>A0ABS1DFL3_9PROT</name>
<feature type="domain" description="HNH" evidence="1">
    <location>
        <begin position="178"/>
        <end position="232"/>
    </location>
</feature>
<dbReference type="Pfam" id="PF01844">
    <property type="entry name" value="HNH"/>
    <property type="match status" value="1"/>
</dbReference>
<evidence type="ECO:0000259" key="1">
    <source>
        <dbReference type="Pfam" id="PF01844"/>
    </source>
</evidence>
<accession>A0ABS1DFL3</accession>
<dbReference type="InterPro" id="IPR002711">
    <property type="entry name" value="HNH"/>
</dbReference>